<keyword evidence="1" id="KW-1133">Transmembrane helix</keyword>
<evidence type="ECO:0000256" key="1">
    <source>
        <dbReference type="SAM" id="Phobius"/>
    </source>
</evidence>
<keyword evidence="1" id="KW-0812">Transmembrane</keyword>
<name>T1F7Q4_HELRO</name>
<dbReference type="CTD" id="20204853"/>
<feature type="transmembrane region" description="Helical" evidence="1">
    <location>
        <begin position="69"/>
        <end position="89"/>
    </location>
</feature>
<reference evidence="2 4" key="2">
    <citation type="journal article" date="2013" name="Nature">
        <title>Insights into bilaterian evolution from three spiralian genomes.</title>
        <authorList>
            <person name="Simakov O."/>
            <person name="Marletaz F."/>
            <person name="Cho S.J."/>
            <person name="Edsinger-Gonzales E."/>
            <person name="Havlak P."/>
            <person name="Hellsten U."/>
            <person name="Kuo D.H."/>
            <person name="Larsson T."/>
            <person name="Lv J."/>
            <person name="Arendt D."/>
            <person name="Savage R."/>
            <person name="Osoegawa K."/>
            <person name="de Jong P."/>
            <person name="Grimwood J."/>
            <person name="Chapman J.A."/>
            <person name="Shapiro H."/>
            <person name="Aerts A."/>
            <person name="Otillar R.P."/>
            <person name="Terry A.Y."/>
            <person name="Boore J.L."/>
            <person name="Grigoriev I.V."/>
            <person name="Lindberg D.R."/>
            <person name="Seaver E.C."/>
            <person name="Weisblat D.A."/>
            <person name="Putnam N.H."/>
            <person name="Rokhsar D.S."/>
        </authorList>
    </citation>
    <scope>NUCLEOTIDE SEQUENCE</scope>
</reference>
<evidence type="ECO:0000313" key="3">
    <source>
        <dbReference type="EnsemblMetazoa" id="HelroP174168"/>
    </source>
</evidence>
<keyword evidence="1" id="KW-0472">Membrane</keyword>
<evidence type="ECO:0000313" key="4">
    <source>
        <dbReference type="Proteomes" id="UP000015101"/>
    </source>
</evidence>
<keyword evidence="4" id="KW-1185">Reference proteome</keyword>
<dbReference type="EMBL" id="KB096716">
    <property type="protein sequence ID" value="ESO02762.1"/>
    <property type="molecule type" value="Genomic_DNA"/>
</dbReference>
<dbReference type="AlphaFoldDB" id="T1F7Q4"/>
<dbReference type="GeneID" id="20204853"/>
<dbReference type="InParanoid" id="T1F7Q4"/>
<organism evidence="3 4">
    <name type="scientific">Helobdella robusta</name>
    <name type="common">Californian leech</name>
    <dbReference type="NCBI Taxonomy" id="6412"/>
    <lineage>
        <taxon>Eukaryota</taxon>
        <taxon>Metazoa</taxon>
        <taxon>Spiralia</taxon>
        <taxon>Lophotrochozoa</taxon>
        <taxon>Annelida</taxon>
        <taxon>Clitellata</taxon>
        <taxon>Hirudinea</taxon>
        <taxon>Rhynchobdellida</taxon>
        <taxon>Glossiphoniidae</taxon>
        <taxon>Helobdella</taxon>
    </lineage>
</organism>
<proteinExistence type="predicted"/>
<dbReference type="HOGENOM" id="CLU_1887995_0_0_1"/>
<gene>
    <name evidence="3" type="primary">20204853</name>
    <name evidence="2" type="ORF">HELRODRAFT_174168</name>
</gene>
<dbReference type="KEGG" id="hro:HELRODRAFT_174168"/>
<evidence type="ECO:0000313" key="2">
    <source>
        <dbReference type="EMBL" id="ESO02762.1"/>
    </source>
</evidence>
<dbReference type="EnsemblMetazoa" id="HelroT174168">
    <property type="protein sequence ID" value="HelroP174168"/>
    <property type="gene ID" value="HelroG174168"/>
</dbReference>
<protein>
    <submittedName>
        <fullName evidence="2 3">Uncharacterized protein</fullName>
    </submittedName>
</protein>
<dbReference type="EMBL" id="AMQM01004839">
    <property type="status" value="NOT_ANNOTATED_CDS"/>
    <property type="molecule type" value="Genomic_DNA"/>
</dbReference>
<feature type="transmembrane region" description="Helical" evidence="1">
    <location>
        <begin position="12"/>
        <end position="31"/>
    </location>
</feature>
<dbReference type="RefSeq" id="XP_009018976.1">
    <property type="nucleotide sequence ID" value="XM_009020728.1"/>
</dbReference>
<sequence>MAQWFKCSLSQSISMSIIYSAYMMRCLRVLINTCVRRVKKINSLCGEDGCFKSMDEDTKNMIKDIQDNVYVIFYNCMLTIAFEVIRLFGHKKIPINSKLRSPPVFIGPHVITRNALLQFYEVIKDNAPVKKCASV</sequence>
<reference evidence="3" key="3">
    <citation type="submission" date="2015-06" db="UniProtKB">
        <authorList>
            <consortium name="EnsemblMetazoa"/>
        </authorList>
    </citation>
    <scope>IDENTIFICATION</scope>
</reference>
<dbReference type="Proteomes" id="UP000015101">
    <property type="component" value="Unassembled WGS sequence"/>
</dbReference>
<reference evidence="4" key="1">
    <citation type="submission" date="2012-12" db="EMBL/GenBank/DDBJ databases">
        <authorList>
            <person name="Hellsten U."/>
            <person name="Grimwood J."/>
            <person name="Chapman J.A."/>
            <person name="Shapiro H."/>
            <person name="Aerts A."/>
            <person name="Otillar R.P."/>
            <person name="Terry A.Y."/>
            <person name="Boore J.L."/>
            <person name="Simakov O."/>
            <person name="Marletaz F."/>
            <person name="Cho S.-J."/>
            <person name="Edsinger-Gonzales E."/>
            <person name="Havlak P."/>
            <person name="Kuo D.-H."/>
            <person name="Larsson T."/>
            <person name="Lv J."/>
            <person name="Arendt D."/>
            <person name="Savage R."/>
            <person name="Osoegawa K."/>
            <person name="de Jong P."/>
            <person name="Lindberg D.R."/>
            <person name="Seaver E.C."/>
            <person name="Weisblat D.A."/>
            <person name="Putnam N.H."/>
            <person name="Grigoriev I.V."/>
            <person name="Rokhsar D.S."/>
        </authorList>
    </citation>
    <scope>NUCLEOTIDE SEQUENCE</scope>
</reference>
<accession>T1F7Q4</accession>